<sequence length="200" mass="21983">MGNSIGGKKRTAKVMKIDGTTFRLKPPSQAGDVLRDHPGYTILESEEVKRLGVRARPLEPETPLKPGRLYFLVELPQRLDLRVPRRAWSGALQLSAKERLESLVLSRRSVSDVTATKPSSVEAVTDGGTVRLRVRLPKAQVAKLMEESKDSAEAAGKIMELCIAKDSKTAKAPAVVSPTMKTGRKEKRTRFVTLPDEIIA</sequence>
<dbReference type="OrthoDB" id="676555at2759"/>
<keyword evidence="1" id="KW-1185">Reference proteome</keyword>
<dbReference type="PANTHER" id="PTHR33148">
    <property type="entry name" value="PLASTID MOVEMENT IMPAIRED PROTEIN-RELATED"/>
    <property type="match status" value="1"/>
</dbReference>
<dbReference type="KEGG" id="egu:105036398"/>
<name>A0A6I9QJH1_ELAGV</name>
<dbReference type="RefSeq" id="XP_010910469.1">
    <property type="nucleotide sequence ID" value="XM_010912167.2"/>
</dbReference>
<gene>
    <name evidence="2" type="primary">LOC105036398</name>
</gene>
<protein>
    <submittedName>
        <fullName evidence="2">Uncharacterized protein At1g66480</fullName>
    </submittedName>
</protein>
<accession>A0A6I9QJH1</accession>
<dbReference type="InterPro" id="IPR025322">
    <property type="entry name" value="PADRE_dom"/>
</dbReference>
<dbReference type="InParanoid" id="A0A6I9QJH1"/>
<dbReference type="GeneID" id="105036398"/>
<dbReference type="PANTHER" id="PTHR33148:SF3">
    <property type="entry name" value="DUF4228 DOMAIN PROTEIN"/>
    <property type="match status" value="1"/>
</dbReference>
<dbReference type="Pfam" id="PF14009">
    <property type="entry name" value="PADRE"/>
    <property type="match status" value="1"/>
</dbReference>
<organism evidence="1 2">
    <name type="scientific">Elaeis guineensis var. tenera</name>
    <name type="common">Oil palm</name>
    <dbReference type="NCBI Taxonomy" id="51953"/>
    <lineage>
        <taxon>Eukaryota</taxon>
        <taxon>Viridiplantae</taxon>
        <taxon>Streptophyta</taxon>
        <taxon>Embryophyta</taxon>
        <taxon>Tracheophyta</taxon>
        <taxon>Spermatophyta</taxon>
        <taxon>Magnoliopsida</taxon>
        <taxon>Liliopsida</taxon>
        <taxon>Arecaceae</taxon>
        <taxon>Arecoideae</taxon>
        <taxon>Cocoseae</taxon>
        <taxon>Elaeidinae</taxon>
        <taxon>Elaeis</taxon>
    </lineage>
</organism>
<reference evidence="2" key="1">
    <citation type="submission" date="2025-08" db="UniProtKB">
        <authorList>
            <consortium name="RefSeq"/>
        </authorList>
    </citation>
    <scope>IDENTIFICATION</scope>
</reference>
<dbReference type="FunCoup" id="A0A6I9QJH1">
    <property type="interactions" value="1488"/>
</dbReference>
<evidence type="ECO:0000313" key="1">
    <source>
        <dbReference type="Proteomes" id="UP000504607"/>
    </source>
</evidence>
<dbReference type="AlphaFoldDB" id="A0A6I9QJH1"/>
<evidence type="ECO:0000313" key="2">
    <source>
        <dbReference type="RefSeq" id="XP_010910469.1"/>
    </source>
</evidence>
<proteinExistence type="predicted"/>
<dbReference type="Proteomes" id="UP000504607">
    <property type="component" value="Unplaced"/>
</dbReference>